<evidence type="ECO:0000256" key="5">
    <source>
        <dbReference type="ARBA" id="ARBA00023204"/>
    </source>
</evidence>
<dbReference type="AlphaFoldDB" id="A0A1Y2LWM1"/>
<evidence type="ECO:0000256" key="4">
    <source>
        <dbReference type="ARBA" id="ARBA00023172"/>
    </source>
</evidence>
<organism evidence="11 12">
    <name type="scientific">Epicoccum nigrum</name>
    <name type="common">Soil fungus</name>
    <name type="synonym">Epicoccum purpurascens</name>
    <dbReference type="NCBI Taxonomy" id="105696"/>
    <lineage>
        <taxon>Eukaryota</taxon>
        <taxon>Fungi</taxon>
        <taxon>Dikarya</taxon>
        <taxon>Ascomycota</taxon>
        <taxon>Pezizomycotina</taxon>
        <taxon>Dothideomycetes</taxon>
        <taxon>Pleosporomycetidae</taxon>
        <taxon>Pleosporales</taxon>
        <taxon>Pleosporineae</taxon>
        <taxon>Didymellaceae</taxon>
        <taxon>Epicoccum</taxon>
    </lineage>
</organism>
<feature type="compositionally biased region" description="Polar residues" evidence="8">
    <location>
        <begin position="1"/>
        <end position="20"/>
    </location>
</feature>
<dbReference type="InterPro" id="IPR027786">
    <property type="entry name" value="Nse4/EID"/>
</dbReference>
<feature type="compositionally biased region" description="Low complexity" evidence="8">
    <location>
        <begin position="81"/>
        <end position="92"/>
    </location>
</feature>
<protein>
    <recommendedName>
        <fullName evidence="7">Non-structural maintenance of chromosomes element 4</fullName>
    </recommendedName>
</protein>
<feature type="compositionally biased region" description="Polar residues" evidence="8">
    <location>
        <begin position="131"/>
        <end position="140"/>
    </location>
</feature>
<comment type="subunit">
    <text evidence="7">Component of the SMC5-SMC6 complex.</text>
</comment>
<evidence type="ECO:0000313" key="11">
    <source>
        <dbReference type="EMBL" id="OSS48295.1"/>
    </source>
</evidence>
<evidence type="ECO:0000256" key="2">
    <source>
        <dbReference type="ARBA" id="ARBA00008997"/>
    </source>
</evidence>
<dbReference type="GO" id="GO:0006281">
    <property type="term" value="P:DNA repair"/>
    <property type="evidence" value="ECO:0007669"/>
    <property type="project" value="UniProtKB-UniRule"/>
</dbReference>
<reference evidence="11 12" key="1">
    <citation type="journal article" date="2017" name="Genome Announc.">
        <title>Genome sequence of the saprophytic ascomycete Epicoccum nigrum ICMP 19927 strain isolated from New Zealand.</title>
        <authorList>
            <person name="Fokin M."/>
            <person name="Fleetwood D."/>
            <person name="Weir B.S."/>
            <person name="Villas-Boas S.G."/>
        </authorList>
    </citation>
    <scope>NUCLEOTIDE SEQUENCE [LARGE SCALE GENOMIC DNA]</scope>
    <source>
        <strain evidence="11 12">ICMP 19927</strain>
    </source>
</reference>
<evidence type="ECO:0000259" key="9">
    <source>
        <dbReference type="Pfam" id="PF08743"/>
    </source>
</evidence>
<feature type="compositionally biased region" description="Acidic residues" evidence="8">
    <location>
        <begin position="110"/>
        <end position="126"/>
    </location>
</feature>
<evidence type="ECO:0000256" key="3">
    <source>
        <dbReference type="ARBA" id="ARBA00022763"/>
    </source>
</evidence>
<evidence type="ECO:0000259" key="10">
    <source>
        <dbReference type="Pfam" id="PF15412"/>
    </source>
</evidence>
<feature type="domain" description="Non-structural maintenance of chromosome element 4 C-terminal" evidence="9">
    <location>
        <begin position="413"/>
        <end position="500"/>
    </location>
</feature>
<dbReference type="PANTHER" id="PTHR16140:SF0">
    <property type="entry name" value="NON-STRUCTURAL MAINTENANCE OF CHROMOSOMES ELEMENT 4"/>
    <property type="match status" value="1"/>
</dbReference>
<evidence type="ECO:0000256" key="7">
    <source>
        <dbReference type="RuleBase" id="RU365071"/>
    </source>
</evidence>
<feature type="region of interest" description="Disordered" evidence="8">
    <location>
        <begin position="1"/>
        <end position="162"/>
    </location>
</feature>
<proteinExistence type="inferred from homology"/>
<dbReference type="Proteomes" id="UP000193240">
    <property type="component" value="Unassembled WGS sequence"/>
</dbReference>
<sequence length="515" mass="57162">MARLNTHLSANPQARASTVDSLYRDPSAAPRHGSTVRGSTYSVLSPSQSSDKENMDQESRDNTPSPTAKRKGLSNASGRIPTPDTGSTTGSTDNKRRRTSAYNTNGDAGVYEDEGEAEEDEDEDANAGEAQSSRRQPTTQPEEDEDSQNKLYNPNQDPEKRRRVRYQLRDHHRQLEENRDAFIQAKNTGLYDLLRKNDSTFGKVRQTADATVDSRFLVTATDMANMKLQKSLHGSGGAGVDLDQFVSKCIYFMKSGGYRHGEEDAPAIAVAEDEEDDTGDGLDWALFGRRACFLSNKRPPTSSFLLGPLSVQKKVRATQRRATQRRAPVGPATRPQEVREGDITQSENSNLTHLVKGIRSKLEAHLEAAAEAAGAEIDDLIAEYGEESITEEDEAAAFARHRVARTPDDEAAVHLFDFAINPRDFGQTIENLFYISFLIREGNAQIVKDKDGLPLLAPAAPRGVSEQRDQGAQKHQAVFSIDYPTWQMFIRAYDIRLSLIPHRTQEQDDGGSKWY</sequence>
<feature type="compositionally biased region" description="Polar residues" evidence="8">
    <location>
        <begin position="36"/>
        <end position="49"/>
    </location>
</feature>
<dbReference type="InterPro" id="IPR014854">
    <property type="entry name" value="Nse4_C"/>
</dbReference>
<keyword evidence="4 7" id="KW-0233">DNA recombination</keyword>
<keyword evidence="3 7" id="KW-0227">DNA damage</keyword>
<evidence type="ECO:0000256" key="1">
    <source>
        <dbReference type="ARBA" id="ARBA00004123"/>
    </source>
</evidence>
<keyword evidence="5 7" id="KW-0234">DNA repair</keyword>
<feature type="compositionally biased region" description="Basic and acidic residues" evidence="8">
    <location>
        <begin position="50"/>
        <end position="61"/>
    </location>
</feature>
<dbReference type="GO" id="GO:0006310">
    <property type="term" value="P:DNA recombination"/>
    <property type="evidence" value="ECO:0007669"/>
    <property type="project" value="UniProtKB-UniRule"/>
</dbReference>
<dbReference type="PANTHER" id="PTHR16140">
    <property type="entry name" value="NON-STRUCTURAL MAINTENANCE OF CHROMOSOMES ELEMENT 4"/>
    <property type="match status" value="1"/>
</dbReference>
<dbReference type="GO" id="GO:0030915">
    <property type="term" value="C:Smc5-Smc6 complex"/>
    <property type="evidence" value="ECO:0007669"/>
    <property type="project" value="UniProtKB-UniRule"/>
</dbReference>
<keyword evidence="12" id="KW-1185">Reference proteome</keyword>
<comment type="function">
    <text evidence="7">Component of the SMC5-SMC6 complex, that promotes sister chromatid alignment after DNA damage and facilitates double-stranded DNA breaks (DSBs) repair via homologous recombination between sister chromatids.</text>
</comment>
<accession>A0A1Y2LWM1</accession>
<keyword evidence="6 7" id="KW-0539">Nucleus</keyword>
<dbReference type="Pfam" id="PF08743">
    <property type="entry name" value="Nse4_C"/>
    <property type="match status" value="1"/>
</dbReference>
<feature type="domain" description="Nse4/EID protein Nse3/MAGE-binding" evidence="10">
    <location>
        <begin position="213"/>
        <end position="264"/>
    </location>
</feature>
<dbReference type="OMA" id="GLNWMED"/>
<dbReference type="GO" id="GO:0005634">
    <property type="term" value="C:nucleus"/>
    <property type="evidence" value="ECO:0007669"/>
    <property type="project" value="UniProtKB-SubCell"/>
</dbReference>
<comment type="similarity">
    <text evidence="2 7">Belongs to the NSE4 family.</text>
</comment>
<name>A0A1Y2LWM1_EPING</name>
<dbReference type="InterPro" id="IPR029225">
    <property type="entry name" value="Nse4_Nse3-bd"/>
</dbReference>
<dbReference type="STRING" id="105696.A0A1Y2LWM1"/>
<comment type="subcellular location">
    <subcellularLocation>
        <location evidence="1 7">Nucleus</location>
    </subcellularLocation>
</comment>
<feature type="region of interest" description="Disordered" evidence="8">
    <location>
        <begin position="318"/>
        <end position="341"/>
    </location>
</feature>
<dbReference type="InParanoid" id="A0A1Y2LWM1"/>
<evidence type="ECO:0000256" key="6">
    <source>
        <dbReference type="ARBA" id="ARBA00023242"/>
    </source>
</evidence>
<dbReference type="EMBL" id="KZ107846">
    <property type="protein sequence ID" value="OSS48295.1"/>
    <property type="molecule type" value="Genomic_DNA"/>
</dbReference>
<evidence type="ECO:0000313" key="12">
    <source>
        <dbReference type="Proteomes" id="UP000193240"/>
    </source>
</evidence>
<evidence type="ECO:0000256" key="8">
    <source>
        <dbReference type="SAM" id="MobiDB-lite"/>
    </source>
</evidence>
<dbReference type="Pfam" id="PF15412">
    <property type="entry name" value="Nse4-Nse3_bdg"/>
    <property type="match status" value="1"/>
</dbReference>
<gene>
    <name evidence="11" type="ORF">B5807_07640</name>
</gene>